<dbReference type="EMBL" id="WJPO01000003">
    <property type="protein sequence ID" value="MRH20022.1"/>
    <property type="molecule type" value="Genomic_DNA"/>
</dbReference>
<protein>
    <submittedName>
        <fullName evidence="3">DUF4157 domain-containing protein</fullName>
    </submittedName>
</protein>
<accession>A0A844BG10</accession>
<dbReference type="AlphaFoldDB" id="A0A844BG10"/>
<evidence type="ECO:0000313" key="4">
    <source>
        <dbReference type="Proteomes" id="UP000466730"/>
    </source>
</evidence>
<feature type="compositionally biased region" description="Polar residues" evidence="1">
    <location>
        <begin position="182"/>
        <end position="199"/>
    </location>
</feature>
<feature type="domain" description="eCIS core" evidence="2">
    <location>
        <begin position="94"/>
        <end position="170"/>
    </location>
</feature>
<gene>
    <name evidence="3" type="ORF">GH815_03360</name>
</gene>
<dbReference type="InterPro" id="IPR025295">
    <property type="entry name" value="eCIS_core_dom"/>
</dbReference>
<evidence type="ECO:0000259" key="2">
    <source>
        <dbReference type="Pfam" id="PF13699"/>
    </source>
</evidence>
<evidence type="ECO:0000256" key="1">
    <source>
        <dbReference type="SAM" id="MobiDB-lite"/>
    </source>
</evidence>
<feature type="compositionally biased region" description="Pro residues" evidence="1">
    <location>
        <begin position="1"/>
        <end position="10"/>
    </location>
</feature>
<sequence>MPMTHAPPQPAHDSLPANATRVQAKPVLGRAGDRFEQEADRIADTVTAERPTPLTAPLPVTPLIQRQTDEPGTDDRQSMATATAAAAIATGGRPLSPAERRFFEPRFGRDLSAVRLHEGTQAGAAARGIGARAYTLGQNIALAPGEYAPETREGRHLLAHELTHTLQQSGDPAHMPIRRLPQGQSGSATGNRSAGTPASNPAHMRFLEAREEMCRRSDTSALLERIDRDNVEIRLFRTATDRWRLADGTEQDEDLSSRLRGNLFVDPATGRGIIRINERLSARDMVQTLFHEMQHWIHRQTQGGPTGLESEIQARIATEQMAIDRGWPETAPGYRTPDGRVDEAFIRSQIQASPHYNPQGRTRVPGGRRYGGETTIPGPFACPPVGDFPTPRRDIAYA</sequence>
<feature type="region of interest" description="Disordered" evidence="1">
    <location>
        <begin position="1"/>
        <end position="36"/>
    </location>
</feature>
<dbReference type="Proteomes" id="UP000466730">
    <property type="component" value="Unassembled WGS sequence"/>
</dbReference>
<name>A0A844BG10_9RHOB</name>
<dbReference type="OrthoDB" id="7387101at2"/>
<feature type="region of interest" description="Disordered" evidence="1">
    <location>
        <begin position="374"/>
        <end position="398"/>
    </location>
</feature>
<dbReference type="Pfam" id="PF13699">
    <property type="entry name" value="eCIS_core"/>
    <property type="match status" value="1"/>
</dbReference>
<organism evidence="3 4">
    <name type="scientific">Rhodovulum strictum</name>
    <dbReference type="NCBI Taxonomy" id="58314"/>
    <lineage>
        <taxon>Bacteria</taxon>
        <taxon>Pseudomonadati</taxon>
        <taxon>Pseudomonadota</taxon>
        <taxon>Alphaproteobacteria</taxon>
        <taxon>Rhodobacterales</taxon>
        <taxon>Paracoccaceae</taxon>
        <taxon>Rhodovulum</taxon>
    </lineage>
</organism>
<comment type="caution">
    <text evidence="3">The sequence shown here is derived from an EMBL/GenBank/DDBJ whole genome shotgun (WGS) entry which is preliminary data.</text>
</comment>
<keyword evidence="4" id="KW-1185">Reference proteome</keyword>
<evidence type="ECO:0000313" key="3">
    <source>
        <dbReference type="EMBL" id="MRH20022.1"/>
    </source>
</evidence>
<proteinExistence type="predicted"/>
<feature type="region of interest" description="Disordered" evidence="1">
    <location>
        <begin position="166"/>
        <end position="200"/>
    </location>
</feature>
<reference evidence="3 4" key="1">
    <citation type="submission" date="2019-11" db="EMBL/GenBank/DDBJ databases">
        <title>Draft Whole-Genome sequence of the marine photosynthetic bacterium Rhodovulum strictum DSM 11289.</title>
        <authorList>
            <person name="Kyndt J.A."/>
            <person name="Meyer T.E."/>
        </authorList>
    </citation>
    <scope>NUCLEOTIDE SEQUENCE [LARGE SCALE GENOMIC DNA]</scope>
    <source>
        <strain evidence="3 4">DSM 11289</strain>
    </source>
</reference>